<accession>A0ABM7UH51</accession>
<evidence type="ECO:0000313" key="2">
    <source>
        <dbReference type="Proteomes" id="UP000245263"/>
    </source>
</evidence>
<sequence length="139" mass="15983">MRDRNLRRSLPLLYAVVVSALLASTLPTTIGNPIESRPNPKKQKIEIRYFVGNFLEAGVWEGIFSYTFQDNRGKKMSFVQDVNHGDTIPLPLYMDEANKFANPLYAGKTFKIGYISLHQEIGESIDRIRIYKIRSLEMK</sequence>
<evidence type="ECO:0008006" key="3">
    <source>
        <dbReference type="Google" id="ProtNLM"/>
    </source>
</evidence>
<organism evidence="1 2">
    <name type="scientific">Leptospira kobayashii</name>
    <dbReference type="NCBI Taxonomy" id="1917830"/>
    <lineage>
        <taxon>Bacteria</taxon>
        <taxon>Pseudomonadati</taxon>
        <taxon>Spirochaetota</taxon>
        <taxon>Spirochaetia</taxon>
        <taxon>Leptospirales</taxon>
        <taxon>Leptospiraceae</taxon>
        <taxon>Leptospira</taxon>
    </lineage>
</organism>
<proteinExistence type="predicted"/>
<dbReference type="EMBL" id="AP025028">
    <property type="protein sequence ID" value="BDA77970.1"/>
    <property type="molecule type" value="Genomic_DNA"/>
</dbReference>
<dbReference type="Proteomes" id="UP000245263">
    <property type="component" value="Chromosome 1"/>
</dbReference>
<protein>
    <recommendedName>
        <fullName evidence="3">Lipoprotein</fullName>
    </recommendedName>
</protein>
<evidence type="ECO:0000313" key="1">
    <source>
        <dbReference type="EMBL" id="BDA77970.1"/>
    </source>
</evidence>
<keyword evidence="2" id="KW-1185">Reference proteome</keyword>
<reference evidence="1 2" key="1">
    <citation type="submission" date="2021-08" db="EMBL/GenBank/DDBJ databases">
        <title>Complete genome sequence of Leptospira kobayashii strain E30.</title>
        <authorList>
            <person name="Nakao R."/>
            <person name="Nakamura S."/>
            <person name="Masuzawa T."/>
            <person name="Koizumi N."/>
        </authorList>
    </citation>
    <scope>NUCLEOTIDE SEQUENCE [LARGE SCALE GENOMIC DNA]</scope>
    <source>
        <strain evidence="1 2">E30</strain>
    </source>
</reference>
<name>A0ABM7UH51_9LEPT</name>
<gene>
    <name evidence="1" type="ORF">LPTSP3_g09000</name>
</gene>